<comment type="caution">
    <text evidence="1">The sequence shown here is derived from an EMBL/GenBank/DDBJ whole genome shotgun (WGS) entry which is preliminary data.</text>
</comment>
<organism evidence="1 2">
    <name type="scientific">Seminavis robusta</name>
    <dbReference type="NCBI Taxonomy" id="568900"/>
    <lineage>
        <taxon>Eukaryota</taxon>
        <taxon>Sar</taxon>
        <taxon>Stramenopiles</taxon>
        <taxon>Ochrophyta</taxon>
        <taxon>Bacillariophyta</taxon>
        <taxon>Bacillariophyceae</taxon>
        <taxon>Bacillariophycidae</taxon>
        <taxon>Naviculales</taxon>
        <taxon>Naviculaceae</taxon>
        <taxon>Seminavis</taxon>
    </lineage>
</organism>
<name>A0A9N8EIZ1_9STRA</name>
<dbReference type="Proteomes" id="UP001153069">
    <property type="component" value="Unassembled WGS sequence"/>
</dbReference>
<proteinExistence type="predicted"/>
<gene>
    <name evidence="1" type="ORF">SEMRO_1073_G238170.1</name>
</gene>
<evidence type="ECO:0000313" key="1">
    <source>
        <dbReference type="EMBL" id="CAB9520096.1"/>
    </source>
</evidence>
<reference evidence="1" key="1">
    <citation type="submission" date="2020-06" db="EMBL/GenBank/DDBJ databases">
        <authorList>
            <consortium name="Plant Systems Biology data submission"/>
        </authorList>
    </citation>
    <scope>NUCLEOTIDE SEQUENCE</scope>
    <source>
        <strain evidence="1">D6</strain>
    </source>
</reference>
<sequence length="315" mass="35920">MRYDGGPTSMEDYLYRLTAETKFHPKPATELEPPKLVKVNLESIRVRFQKWLSRAFFNWDKLLRLTSCPSDLYNPDDGFIDPVQQGCKALSLLMVQQLYTLLARKAAIRLGFRHPASRQYNRSHTYLEEIPAGCAYLIEQFGITQRLQVSGNYEVLHVWDGQHKDSFGVALPEDIQHGAIKGCSVFLHRLRAAGVEMRRVNLDCPERTPWDSMVITRSSEGNGLDLATTYSIQEYELPRDVFLSFVFCGPHESAGSAIERYSTRRPTEISQRKLPTNEPVAKICTVGRGVNEFDAVGFYQVLFRYGPAKLGDRYV</sequence>
<accession>A0A9N8EIZ1</accession>
<evidence type="ECO:0000313" key="2">
    <source>
        <dbReference type="Proteomes" id="UP001153069"/>
    </source>
</evidence>
<dbReference type="AlphaFoldDB" id="A0A9N8EIZ1"/>
<protein>
    <submittedName>
        <fullName evidence="1">Uncharacterized protein</fullName>
    </submittedName>
</protein>
<dbReference type="EMBL" id="CAICTM010001071">
    <property type="protein sequence ID" value="CAB9520096.1"/>
    <property type="molecule type" value="Genomic_DNA"/>
</dbReference>
<keyword evidence="2" id="KW-1185">Reference proteome</keyword>